<dbReference type="InterPro" id="IPR055073">
    <property type="entry name" value="NOMO1-like_9th"/>
</dbReference>
<evidence type="ECO:0000259" key="14">
    <source>
        <dbReference type="Pfam" id="PF23194"/>
    </source>
</evidence>
<proteinExistence type="predicted"/>
<evidence type="ECO:0000259" key="12">
    <source>
        <dbReference type="Pfam" id="PF23141"/>
    </source>
</evidence>
<keyword evidence="6 7" id="KW-0472">Membrane</keyword>
<comment type="caution">
    <text evidence="15">The sequence shown here is derived from an EMBL/GenBank/DDBJ whole genome shotgun (WGS) entry which is preliminary data.</text>
</comment>
<dbReference type="Pfam" id="PF22902">
    <property type="entry name" value="NOMO1-like_9th"/>
    <property type="match status" value="1"/>
</dbReference>
<keyword evidence="16" id="KW-1185">Reference proteome</keyword>
<dbReference type="GO" id="GO:0005789">
    <property type="term" value="C:endoplasmic reticulum membrane"/>
    <property type="evidence" value="ECO:0007669"/>
    <property type="project" value="UniProtKB-SubCell"/>
</dbReference>
<feature type="domain" description="NOMO fifth transthyretin-like" evidence="14">
    <location>
        <begin position="392"/>
        <end position="463"/>
    </location>
</feature>
<protein>
    <recommendedName>
        <fullName evidence="17">Nodal modulator 1</fullName>
    </recommendedName>
</protein>
<feature type="signal peptide" evidence="8">
    <location>
        <begin position="1"/>
        <end position="21"/>
    </location>
</feature>
<dbReference type="Pfam" id="PF23141">
    <property type="entry name" value="Ig_NOMO"/>
    <property type="match status" value="1"/>
</dbReference>
<gene>
    <name evidence="15" type="ORF">ABEB36_010747</name>
</gene>
<feature type="transmembrane region" description="Helical" evidence="7">
    <location>
        <begin position="1089"/>
        <end position="1109"/>
    </location>
</feature>
<feature type="domain" description="NOMO-like N-terminal beta-sandwich" evidence="9">
    <location>
        <begin position="28"/>
        <end position="111"/>
    </location>
</feature>
<dbReference type="Pfam" id="PF23194">
    <property type="entry name" value="NOMO_5th"/>
    <property type="match status" value="1"/>
</dbReference>
<dbReference type="InterPro" id="IPR056190">
    <property type="entry name" value="NOMO_5th"/>
</dbReference>
<evidence type="ECO:0000256" key="5">
    <source>
        <dbReference type="ARBA" id="ARBA00022989"/>
    </source>
</evidence>
<evidence type="ECO:0000256" key="2">
    <source>
        <dbReference type="ARBA" id="ARBA00022692"/>
    </source>
</evidence>
<dbReference type="InterPro" id="IPR051417">
    <property type="entry name" value="SDr/BOS_complex"/>
</dbReference>
<dbReference type="Pfam" id="PF22898">
    <property type="entry name" value="NOMO1-like_1st"/>
    <property type="match status" value="1"/>
</dbReference>
<feature type="domain" description="NOMO second beta-sandwich" evidence="11">
    <location>
        <begin position="113"/>
        <end position="199"/>
    </location>
</feature>
<accession>A0ABD1ECW9</accession>
<reference evidence="15 16" key="1">
    <citation type="submission" date="2024-05" db="EMBL/GenBank/DDBJ databases">
        <title>Genetic variation in Jamaican populations of the coffee berry borer (Hypothenemus hampei).</title>
        <authorList>
            <person name="Errbii M."/>
            <person name="Myrie A."/>
        </authorList>
    </citation>
    <scope>NUCLEOTIDE SEQUENCE [LARGE SCALE GENOMIC DNA]</scope>
    <source>
        <strain evidence="15">JA-Hopewell-2020-01-JO</strain>
        <tissue evidence="15">Whole body</tissue>
    </source>
</reference>
<dbReference type="AlphaFoldDB" id="A0ABD1ECW9"/>
<evidence type="ECO:0000256" key="3">
    <source>
        <dbReference type="ARBA" id="ARBA00022729"/>
    </source>
</evidence>
<dbReference type="Pfam" id="PF22904">
    <property type="entry name" value="NOMO1-like_2nd"/>
    <property type="match status" value="1"/>
</dbReference>
<dbReference type="Proteomes" id="UP001566132">
    <property type="component" value="Unassembled WGS sequence"/>
</dbReference>
<evidence type="ECO:0008006" key="17">
    <source>
        <dbReference type="Google" id="ProtNLM"/>
    </source>
</evidence>
<sequence>MYIYTLFIIFLFKHLIYLVNANDVLGCGGFIKSHVPIDFSKVEVKLITKHGIVKDRTQCAPNNGYYFIPLYDKGELKLELSPPPGWSFTPRQILLKIDGTDPCSQGKDINFKFEGFGITGKVETLGNPVGGPSGVNVKLQSKEGVRTTQTLPDGTFSFSPVFPGSYDISISHPTWTVLKGSIDVNIKEGNTELPPNTLVIKGYDVTGKILTIDGKGIPNTVIALFKQKPGDKAVVDGCDKTEISEISTKKQFLCKAITSDSGDFIFPVVSAGNYFLAPYYKEQSVHFQPEKIEFSVQHSSVSLNRNFEVVGFTIPGQVINLKNQPIPMANILLDGEEVAKSDESGKYKLEKLKVGTYSLKAEADKVLFTAVTINVEPSLAKLPNLIPTAFLVCGKVVSDKSETVRFQSTDSSLHVVTQMNKNQEFCQYLGPGTYEVSVIVNEQDNENNVHFFPISLKIEVTDSLSNLLFSQLKSTIFGKIECITKEDCRDLYVILKADSGQWNISIDSELQYSATDILPGEYELTISSNRFCWNKSSQIVNINSETVEIPLFIQTGYQLQFLSAHDAVVTYSTLNKGNLVEIPITKGTTFTCLDSPGQYSLSILSCHEFNHGTVTYSTSSKNNEIILKAEKHTVELSIEVHKNYGPIDVIVKTDKTIITQSAVFNEDKYDIKLLLKPSEIANLTPTSGLLFFSPQTIEIEGSTDCMKLGSKFKGVPGKIFKGQINPPLSHVNISIENLASKEVYILQTNSKGFYQSQPLDSSFEYKITAQKNSYNFKGPDANGNFITEKLAEIIVKVYDEADNSSLAGVLLSFSGGQSYRKNLQTNSEGEITFHSLNSGEYFLRPMMKEYRFEPTSKIIKIQAEETVNVNLIGKRVAFSAFGKLAYVNEEPVQNASVSAIGLENCTGMFEEATTDASGLYRIRGLQPFCSFRISVQVASDPGSLVERTSPVSFQIDNVTEDVKDLVITAFPPVPFTDVLINVISQDIDHYKFLKLTIYREDLNPSVVYSKSLDNVKLDPKSSKNAGILINPPTLPFDDKEYSVHLEPFSNIKGKSCIHYFKTNKTFIYLELNFKSKSVVKEQPIKQTSIWTVIFVGLFFLIAVNFPAILRFLKDNFNFDFETLSSYVPNNKRSTSDYDNDIDKIVKDINNVKKHRTKKTN</sequence>
<evidence type="ECO:0000259" key="9">
    <source>
        <dbReference type="Pfam" id="PF22898"/>
    </source>
</evidence>
<evidence type="ECO:0000259" key="11">
    <source>
        <dbReference type="Pfam" id="PF22904"/>
    </source>
</evidence>
<dbReference type="EMBL" id="JBDJPC010000008">
    <property type="protein sequence ID" value="KAL1492503.1"/>
    <property type="molecule type" value="Genomic_DNA"/>
</dbReference>
<evidence type="ECO:0000256" key="8">
    <source>
        <dbReference type="SAM" id="SignalP"/>
    </source>
</evidence>
<dbReference type="Pfam" id="PF13620">
    <property type="entry name" value="CarboxypepD_reg"/>
    <property type="match status" value="1"/>
</dbReference>
<evidence type="ECO:0000313" key="15">
    <source>
        <dbReference type="EMBL" id="KAL1492503.1"/>
    </source>
</evidence>
<feature type="domain" description="NOMO seventh transthyretin-like" evidence="12">
    <location>
        <begin position="559"/>
        <end position="631"/>
    </location>
</feature>
<dbReference type="Gene3D" id="2.60.40.1120">
    <property type="entry name" value="Carboxypeptidase-like, regulatory domain"/>
    <property type="match status" value="2"/>
</dbReference>
<keyword evidence="3 8" id="KW-0732">Signal</keyword>
<feature type="domain" description="NOMO third transthyretin-like" evidence="13">
    <location>
        <begin position="206"/>
        <end position="308"/>
    </location>
</feature>
<dbReference type="PANTHER" id="PTHR23303:SF14">
    <property type="entry name" value="BOS COMPLEX SUBUNIT NOMO1-RELATED"/>
    <property type="match status" value="1"/>
</dbReference>
<dbReference type="InterPro" id="IPR055075">
    <property type="entry name" value="NOMO-like_N"/>
</dbReference>
<evidence type="ECO:0000256" key="7">
    <source>
        <dbReference type="SAM" id="Phobius"/>
    </source>
</evidence>
<evidence type="ECO:0000313" key="16">
    <source>
        <dbReference type="Proteomes" id="UP001566132"/>
    </source>
</evidence>
<dbReference type="InterPro" id="IPR055074">
    <property type="entry name" value="NOMO1-3_2nd"/>
</dbReference>
<keyword evidence="5 7" id="KW-1133">Transmembrane helix</keyword>
<comment type="subcellular location">
    <subcellularLocation>
        <location evidence="1">Endoplasmic reticulum membrane</location>
        <topology evidence="1">Single-pass type I membrane protein</topology>
    </subcellularLocation>
</comment>
<dbReference type="InterPro" id="IPR056319">
    <property type="entry name" value="NOMO_7th"/>
</dbReference>
<keyword evidence="4" id="KW-0256">Endoplasmic reticulum</keyword>
<dbReference type="SUPFAM" id="SSF49452">
    <property type="entry name" value="Starch-binding domain-like"/>
    <property type="match status" value="3"/>
</dbReference>
<name>A0ABD1ECW9_HYPHA</name>
<dbReference type="Pfam" id="PF23193">
    <property type="entry name" value="NOMO_3rd"/>
    <property type="match status" value="1"/>
</dbReference>
<dbReference type="InterPro" id="IPR056189">
    <property type="entry name" value="NOMO_3rd"/>
</dbReference>
<organism evidence="15 16">
    <name type="scientific">Hypothenemus hampei</name>
    <name type="common">Coffee berry borer</name>
    <dbReference type="NCBI Taxonomy" id="57062"/>
    <lineage>
        <taxon>Eukaryota</taxon>
        <taxon>Metazoa</taxon>
        <taxon>Ecdysozoa</taxon>
        <taxon>Arthropoda</taxon>
        <taxon>Hexapoda</taxon>
        <taxon>Insecta</taxon>
        <taxon>Pterygota</taxon>
        <taxon>Neoptera</taxon>
        <taxon>Endopterygota</taxon>
        <taxon>Coleoptera</taxon>
        <taxon>Polyphaga</taxon>
        <taxon>Cucujiformia</taxon>
        <taxon>Curculionidae</taxon>
        <taxon>Scolytinae</taxon>
        <taxon>Hypothenemus</taxon>
    </lineage>
</organism>
<dbReference type="PANTHER" id="PTHR23303">
    <property type="entry name" value="CARBOXYPEPTIDASE REGULATORY REGION-CONTAINING"/>
    <property type="match status" value="1"/>
</dbReference>
<evidence type="ECO:0000256" key="4">
    <source>
        <dbReference type="ARBA" id="ARBA00022824"/>
    </source>
</evidence>
<evidence type="ECO:0000259" key="10">
    <source>
        <dbReference type="Pfam" id="PF22902"/>
    </source>
</evidence>
<evidence type="ECO:0000259" key="13">
    <source>
        <dbReference type="Pfam" id="PF23193"/>
    </source>
</evidence>
<feature type="chain" id="PRO_5044822566" description="Nodal modulator 1" evidence="8">
    <location>
        <begin position="22"/>
        <end position="1160"/>
    </location>
</feature>
<keyword evidence="2 7" id="KW-0812">Transmembrane</keyword>
<feature type="domain" description="NOMO-like ninth beta-sandwich" evidence="10">
    <location>
        <begin position="717"/>
        <end position="785"/>
    </location>
</feature>
<evidence type="ECO:0000256" key="1">
    <source>
        <dbReference type="ARBA" id="ARBA00004115"/>
    </source>
</evidence>
<dbReference type="InterPro" id="IPR013784">
    <property type="entry name" value="Carb-bd-like_fold"/>
</dbReference>
<evidence type="ECO:0000256" key="6">
    <source>
        <dbReference type="ARBA" id="ARBA00023136"/>
    </source>
</evidence>